<accession>A6GBZ9</accession>
<dbReference type="Proteomes" id="UP000005801">
    <property type="component" value="Unassembled WGS sequence"/>
</dbReference>
<gene>
    <name evidence="2" type="ORF">PPSIR1_24174</name>
</gene>
<dbReference type="EMBL" id="ABCS01000062">
    <property type="protein sequence ID" value="EDM76561.1"/>
    <property type="molecule type" value="Genomic_DNA"/>
</dbReference>
<proteinExistence type="predicted"/>
<comment type="caution">
    <text evidence="2">The sequence shown here is derived from an EMBL/GenBank/DDBJ whole genome shotgun (WGS) entry which is preliminary data.</text>
</comment>
<dbReference type="RefSeq" id="WP_006974240.1">
    <property type="nucleotide sequence ID" value="NZ_ABCS01000062.1"/>
</dbReference>
<dbReference type="STRING" id="391625.PPSIR1_24174"/>
<dbReference type="AlphaFoldDB" id="A6GBZ9"/>
<keyword evidence="3" id="KW-1185">Reference proteome</keyword>
<name>A6GBZ9_9BACT</name>
<sequence length="220" mass="23132">MRARSARLSPVLGLLFLGGLGLAPLTGCDFFQELESVDEGADDGGTDEGTDGGDDEAEDEAGDDGGPCSLLDEHCSDQDTLEHCNPESGVLETISCLEQCGSQLMNFTCTPTETFQHACWCVTPGTIKLLSCSQLETCIGECGDPNSACAANCFTDTTPVTTRLLGELYSCADRACDPLCAEDPAQCGVCLIAARAGVYGDCSLERTVCDDDDTDEPSWP</sequence>
<reference evidence="2 3" key="1">
    <citation type="submission" date="2007-06" db="EMBL/GenBank/DDBJ databases">
        <authorList>
            <person name="Shimkets L."/>
            <person name="Ferriera S."/>
            <person name="Johnson J."/>
            <person name="Kravitz S."/>
            <person name="Beeson K."/>
            <person name="Sutton G."/>
            <person name="Rogers Y.-H."/>
            <person name="Friedman R."/>
            <person name="Frazier M."/>
            <person name="Venter J.C."/>
        </authorList>
    </citation>
    <scope>NUCLEOTIDE SEQUENCE [LARGE SCALE GENOMIC DNA]</scope>
    <source>
        <strain evidence="2 3">SIR-1</strain>
    </source>
</reference>
<evidence type="ECO:0000313" key="3">
    <source>
        <dbReference type="Proteomes" id="UP000005801"/>
    </source>
</evidence>
<protein>
    <submittedName>
        <fullName evidence="2">Uncharacterized protein</fullName>
    </submittedName>
</protein>
<evidence type="ECO:0000256" key="1">
    <source>
        <dbReference type="SAM" id="MobiDB-lite"/>
    </source>
</evidence>
<feature type="region of interest" description="Disordered" evidence="1">
    <location>
        <begin position="38"/>
        <end position="63"/>
    </location>
</feature>
<organism evidence="2 3">
    <name type="scientific">Plesiocystis pacifica SIR-1</name>
    <dbReference type="NCBI Taxonomy" id="391625"/>
    <lineage>
        <taxon>Bacteria</taxon>
        <taxon>Pseudomonadati</taxon>
        <taxon>Myxococcota</taxon>
        <taxon>Polyangia</taxon>
        <taxon>Nannocystales</taxon>
        <taxon>Nannocystaceae</taxon>
        <taxon>Plesiocystis</taxon>
    </lineage>
</organism>
<evidence type="ECO:0000313" key="2">
    <source>
        <dbReference type="EMBL" id="EDM76561.1"/>
    </source>
</evidence>
<dbReference type="OrthoDB" id="9824712at2"/>